<feature type="region of interest" description="Disordered" evidence="1">
    <location>
        <begin position="21"/>
        <end position="54"/>
    </location>
</feature>
<evidence type="ECO:0000256" key="1">
    <source>
        <dbReference type="SAM" id="MobiDB-lite"/>
    </source>
</evidence>
<name>A0AAV4DNV6_9GAST</name>
<reference evidence="2 3" key="1">
    <citation type="journal article" date="2021" name="Elife">
        <title>Chloroplast acquisition without the gene transfer in kleptoplastic sea slugs, Plakobranchus ocellatus.</title>
        <authorList>
            <person name="Maeda T."/>
            <person name="Takahashi S."/>
            <person name="Yoshida T."/>
            <person name="Shimamura S."/>
            <person name="Takaki Y."/>
            <person name="Nagai Y."/>
            <person name="Toyoda A."/>
            <person name="Suzuki Y."/>
            <person name="Arimoto A."/>
            <person name="Ishii H."/>
            <person name="Satoh N."/>
            <person name="Nishiyama T."/>
            <person name="Hasebe M."/>
            <person name="Maruyama T."/>
            <person name="Minagawa J."/>
            <person name="Obokata J."/>
            <person name="Shigenobu S."/>
        </authorList>
    </citation>
    <scope>NUCLEOTIDE SEQUENCE [LARGE SCALE GENOMIC DNA]</scope>
</reference>
<dbReference type="EMBL" id="BLXT01008064">
    <property type="protein sequence ID" value="GFO45605.1"/>
    <property type="molecule type" value="Genomic_DNA"/>
</dbReference>
<dbReference type="AlphaFoldDB" id="A0AAV4DNV6"/>
<gene>
    <name evidence="2" type="ORF">PoB_007211000</name>
</gene>
<accession>A0AAV4DNV6</accession>
<feature type="compositionally biased region" description="Acidic residues" evidence="1">
    <location>
        <begin position="23"/>
        <end position="54"/>
    </location>
</feature>
<dbReference type="Proteomes" id="UP000735302">
    <property type="component" value="Unassembled WGS sequence"/>
</dbReference>
<comment type="caution">
    <text evidence="2">The sequence shown here is derived from an EMBL/GenBank/DDBJ whole genome shotgun (WGS) entry which is preliminary data.</text>
</comment>
<organism evidence="2 3">
    <name type="scientific">Plakobranchus ocellatus</name>
    <dbReference type="NCBI Taxonomy" id="259542"/>
    <lineage>
        <taxon>Eukaryota</taxon>
        <taxon>Metazoa</taxon>
        <taxon>Spiralia</taxon>
        <taxon>Lophotrochozoa</taxon>
        <taxon>Mollusca</taxon>
        <taxon>Gastropoda</taxon>
        <taxon>Heterobranchia</taxon>
        <taxon>Euthyneura</taxon>
        <taxon>Panpulmonata</taxon>
        <taxon>Sacoglossa</taxon>
        <taxon>Placobranchoidea</taxon>
        <taxon>Plakobranchidae</taxon>
        <taxon>Plakobranchus</taxon>
    </lineage>
</organism>
<proteinExistence type="predicted"/>
<keyword evidence="3" id="KW-1185">Reference proteome</keyword>
<evidence type="ECO:0000313" key="2">
    <source>
        <dbReference type="EMBL" id="GFO45605.1"/>
    </source>
</evidence>
<protein>
    <submittedName>
        <fullName evidence="2">Uncharacterized protein</fullName>
    </submittedName>
</protein>
<evidence type="ECO:0000313" key="3">
    <source>
        <dbReference type="Proteomes" id="UP000735302"/>
    </source>
</evidence>
<sequence>MMMKIMTMVIRPTTIMTRLYSDLNDDDDNDDDYNDDDGDDDGGGGDDDDDDDDDIFFLEYVDSPLDLPKDNFFDR</sequence>